<dbReference type="HOGENOM" id="CLU_3344623_0_0_9"/>
<evidence type="ECO:0000313" key="1">
    <source>
        <dbReference type="EMBL" id="AJD90809.1"/>
    </source>
</evidence>
<dbReference type="EMBL" id="CP009416">
    <property type="protein sequence ID" value="AJD90809.1"/>
    <property type="molecule type" value="Genomic_DNA"/>
</dbReference>
<sequence>MMLREQIFKLLNLFKMKQKAGTCVFRLFYEQLHEINF</sequence>
<organism evidence="1 2">
    <name type="scientific">Jeotgalibacillus malaysiensis</name>
    <dbReference type="NCBI Taxonomy" id="1508404"/>
    <lineage>
        <taxon>Bacteria</taxon>
        <taxon>Bacillati</taxon>
        <taxon>Bacillota</taxon>
        <taxon>Bacilli</taxon>
        <taxon>Bacillales</taxon>
        <taxon>Caryophanaceae</taxon>
        <taxon>Jeotgalibacillus</taxon>
    </lineage>
</organism>
<dbReference type="BioCyc" id="JESP1508404:G14D9-10747-MONOMER"/>
<gene>
    <name evidence="1" type="ORF">JMA_14920</name>
</gene>
<dbReference type="STRING" id="1508404.JMA_14920"/>
<name>A0A0B5AS05_9BACL</name>
<dbReference type="AlphaFoldDB" id="A0A0B5AS05"/>
<dbReference type="Proteomes" id="UP000031449">
    <property type="component" value="Chromosome"/>
</dbReference>
<evidence type="ECO:0000313" key="2">
    <source>
        <dbReference type="Proteomes" id="UP000031449"/>
    </source>
</evidence>
<keyword evidence="2" id="KW-1185">Reference proteome</keyword>
<reference evidence="1 2" key="1">
    <citation type="submission" date="2014-08" db="EMBL/GenBank/DDBJ databases">
        <title>Complete genome of a marine bacteria Jeotgalibacillus malaysiensis.</title>
        <authorList>
            <person name="Yaakop A.S."/>
            <person name="Chan K.-G."/>
            <person name="Goh K.M."/>
        </authorList>
    </citation>
    <scope>NUCLEOTIDE SEQUENCE [LARGE SCALE GENOMIC DNA]</scope>
    <source>
        <strain evidence="1 2">D5</strain>
    </source>
</reference>
<protein>
    <submittedName>
        <fullName evidence="1">Uncharacterized protein</fullName>
    </submittedName>
</protein>
<proteinExistence type="predicted"/>
<dbReference type="KEGG" id="jeo:JMA_14920"/>
<accession>A0A0B5AS05</accession>